<organism evidence="1 2">
    <name type="scientific">Actinomycetospora aurantiaca</name>
    <dbReference type="NCBI Taxonomy" id="3129233"/>
    <lineage>
        <taxon>Bacteria</taxon>
        <taxon>Bacillati</taxon>
        <taxon>Actinomycetota</taxon>
        <taxon>Actinomycetes</taxon>
        <taxon>Pseudonocardiales</taxon>
        <taxon>Pseudonocardiaceae</taxon>
        <taxon>Actinomycetospora</taxon>
    </lineage>
</organism>
<evidence type="ECO:0000313" key="1">
    <source>
        <dbReference type="EMBL" id="MEJ2866754.1"/>
    </source>
</evidence>
<gene>
    <name evidence="1" type="ORF">WCD74_03200</name>
</gene>
<dbReference type="RefSeq" id="WP_337693367.1">
    <property type="nucleotide sequence ID" value="NZ_JBBEGN010000001.1"/>
</dbReference>
<protein>
    <submittedName>
        <fullName evidence="1">Uncharacterized protein</fullName>
    </submittedName>
</protein>
<evidence type="ECO:0000313" key="2">
    <source>
        <dbReference type="Proteomes" id="UP001385809"/>
    </source>
</evidence>
<keyword evidence="2" id="KW-1185">Reference proteome</keyword>
<name>A0ABU8MHF7_9PSEU</name>
<sequence>MTDVHDGQVWSYRTRPGEEHSRLRVLVTETDPVLGQIVHLSVHDVVVPNPRLDSGYTTCITHVPLSQEAFERSAVDLLGTDPGEPDLEGYRTWRDENGGVFTLSLAEVVDHVEYALRVVAARHGEP</sequence>
<comment type="caution">
    <text evidence="1">The sequence shown here is derived from an EMBL/GenBank/DDBJ whole genome shotgun (WGS) entry which is preliminary data.</text>
</comment>
<dbReference type="EMBL" id="JBBEGN010000001">
    <property type="protein sequence ID" value="MEJ2866754.1"/>
    <property type="molecule type" value="Genomic_DNA"/>
</dbReference>
<accession>A0ABU8MHF7</accession>
<dbReference type="Proteomes" id="UP001385809">
    <property type="component" value="Unassembled WGS sequence"/>
</dbReference>
<reference evidence="1 2" key="1">
    <citation type="submission" date="2024-03" db="EMBL/GenBank/DDBJ databases">
        <title>Actinomycetospora sp. OC33-EN08, a novel actinomycete isolated from wild orchid (Aerides multiflora).</title>
        <authorList>
            <person name="Suriyachadkun C."/>
        </authorList>
    </citation>
    <scope>NUCLEOTIDE SEQUENCE [LARGE SCALE GENOMIC DNA]</scope>
    <source>
        <strain evidence="1 2">OC33-EN08</strain>
    </source>
</reference>
<proteinExistence type="predicted"/>